<gene>
    <name evidence="2" type="ORF">WN51_10320</name>
</gene>
<organism evidence="2 3">
    <name type="scientific">Melipona quadrifasciata</name>
    <dbReference type="NCBI Taxonomy" id="166423"/>
    <lineage>
        <taxon>Eukaryota</taxon>
        <taxon>Metazoa</taxon>
        <taxon>Ecdysozoa</taxon>
        <taxon>Arthropoda</taxon>
        <taxon>Hexapoda</taxon>
        <taxon>Insecta</taxon>
        <taxon>Pterygota</taxon>
        <taxon>Neoptera</taxon>
        <taxon>Endopterygota</taxon>
        <taxon>Hymenoptera</taxon>
        <taxon>Apocrita</taxon>
        <taxon>Aculeata</taxon>
        <taxon>Apoidea</taxon>
        <taxon>Anthophila</taxon>
        <taxon>Apidae</taxon>
        <taxon>Melipona</taxon>
    </lineage>
</organism>
<feature type="region of interest" description="Disordered" evidence="1">
    <location>
        <begin position="56"/>
        <end position="79"/>
    </location>
</feature>
<name>A0A0M8ZPP3_9HYME</name>
<evidence type="ECO:0000313" key="3">
    <source>
        <dbReference type="Proteomes" id="UP000053105"/>
    </source>
</evidence>
<accession>A0A0M8ZPP3</accession>
<evidence type="ECO:0000256" key="1">
    <source>
        <dbReference type="SAM" id="MobiDB-lite"/>
    </source>
</evidence>
<reference evidence="2 3" key="1">
    <citation type="submission" date="2015-07" db="EMBL/GenBank/DDBJ databases">
        <title>The genome of Melipona quadrifasciata.</title>
        <authorList>
            <person name="Pan H."/>
            <person name="Kapheim K."/>
        </authorList>
    </citation>
    <scope>NUCLEOTIDE SEQUENCE [LARGE SCALE GENOMIC DNA]</scope>
    <source>
        <strain evidence="2">0111107301</strain>
        <tissue evidence="2">Whole body</tissue>
    </source>
</reference>
<dbReference type="EMBL" id="KQ436106">
    <property type="protein sequence ID" value="KOX67446.1"/>
    <property type="molecule type" value="Genomic_DNA"/>
</dbReference>
<keyword evidence="3" id="KW-1185">Reference proteome</keyword>
<evidence type="ECO:0000313" key="2">
    <source>
        <dbReference type="EMBL" id="KOX67446.1"/>
    </source>
</evidence>
<protein>
    <submittedName>
        <fullName evidence="2">Uncharacterized protein</fullName>
    </submittedName>
</protein>
<dbReference type="AlphaFoldDB" id="A0A0M8ZPP3"/>
<proteinExistence type="predicted"/>
<sequence>MIVTQQVLGIWKHYTAEKISDENCDAEDNNNDADHCSTCKGCERMPEMRNNLMTTVGSRTISRTNNKTTPRSAAPESTD</sequence>
<dbReference type="Proteomes" id="UP000053105">
    <property type="component" value="Unassembled WGS sequence"/>
</dbReference>